<dbReference type="Pfam" id="PF00005">
    <property type="entry name" value="ABC_tran"/>
    <property type="match status" value="1"/>
</dbReference>
<feature type="domain" description="ABC transporter" evidence="7">
    <location>
        <begin position="25"/>
        <end position="268"/>
    </location>
</feature>
<dbReference type="GO" id="GO:0016887">
    <property type="term" value="F:ATP hydrolysis activity"/>
    <property type="evidence" value="ECO:0007669"/>
    <property type="project" value="InterPro"/>
</dbReference>
<evidence type="ECO:0000259" key="7">
    <source>
        <dbReference type="PROSITE" id="PS50893"/>
    </source>
</evidence>
<keyword evidence="3 8" id="KW-0067">ATP-binding</keyword>
<evidence type="ECO:0000256" key="6">
    <source>
        <dbReference type="SAM" id="MobiDB-lite"/>
    </source>
</evidence>
<gene>
    <name evidence="8" type="ORF">PG915_16650</name>
</gene>
<dbReference type="NCBIfam" id="NF010068">
    <property type="entry name" value="PRK13548.1"/>
    <property type="match status" value="1"/>
</dbReference>
<evidence type="ECO:0000256" key="1">
    <source>
        <dbReference type="ARBA" id="ARBA00022448"/>
    </source>
</evidence>
<dbReference type="Gene3D" id="3.40.50.300">
    <property type="entry name" value="P-loop containing nucleotide triphosphate hydrolases"/>
    <property type="match status" value="1"/>
</dbReference>
<evidence type="ECO:0000256" key="4">
    <source>
        <dbReference type="ARBA" id="ARBA00022967"/>
    </source>
</evidence>
<keyword evidence="4" id="KW-1278">Translocase</keyword>
<reference evidence="8" key="1">
    <citation type="submission" date="2023-01" db="EMBL/GenBank/DDBJ databases">
        <title>Vibrio sp. CB1-14 genome sequencing.</title>
        <authorList>
            <person name="Otstavnykh N."/>
            <person name="Isaeva M."/>
            <person name="Meleshko D."/>
        </authorList>
    </citation>
    <scope>NUCLEOTIDE SEQUENCE</scope>
    <source>
        <strain evidence="8">CB1-14</strain>
    </source>
</reference>
<dbReference type="PROSITE" id="PS50893">
    <property type="entry name" value="ABC_TRANSPORTER_2"/>
    <property type="match status" value="1"/>
</dbReference>
<dbReference type="KEGG" id="vck:PG915_16650"/>
<dbReference type="SUPFAM" id="SSF52540">
    <property type="entry name" value="P-loop containing nucleoside triphosphate hydrolases"/>
    <property type="match status" value="1"/>
</dbReference>
<dbReference type="CDD" id="cd03214">
    <property type="entry name" value="ABC_Iron-Siderophores_B12_Hemin"/>
    <property type="match status" value="1"/>
</dbReference>
<dbReference type="SMART" id="SM00382">
    <property type="entry name" value="AAA"/>
    <property type="match status" value="1"/>
</dbReference>
<dbReference type="EMBL" id="CP115921">
    <property type="protein sequence ID" value="XCD18404.1"/>
    <property type="molecule type" value="Genomic_DNA"/>
</dbReference>
<comment type="function">
    <text evidence="5">Part of the ABC transporter complex HmuTUV involved in hemin import. Responsible for energy coupling to the transport system.</text>
</comment>
<keyword evidence="1" id="KW-0813">Transport</keyword>
<dbReference type="PANTHER" id="PTHR42794:SF1">
    <property type="entry name" value="HEMIN IMPORT ATP-BINDING PROTEIN HMUV"/>
    <property type="match status" value="1"/>
</dbReference>
<dbReference type="GO" id="GO:0005524">
    <property type="term" value="F:ATP binding"/>
    <property type="evidence" value="ECO:0007669"/>
    <property type="project" value="UniProtKB-KW"/>
</dbReference>
<name>A0AAU8BPS9_9VIBR</name>
<evidence type="ECO:0000256" key="2">
    <source>
        <dbReference type="ARBA" id="ARBA00022741"/>
    </source>
</evidence>
<organism evidence="8">
    <name type="scientific">Vibrio chaetopteri</name>
    <dbReference type="NCBI Taxonomy" id="3016528"/>
    <lineage>
        <taxon>Bacteria</taxon>
        <taxon>Pseudomonadati</taxon>
        <taxon>Pseudomonadota</taxon>
        <taxon>Gammaproteobacteria</taxon>
        <taxon>Vibrionales</taxon>
        <taxon>Vibrionaceae</taxon>
        <taxon>Vibrio</taxon>
    </lineage>
</organism>
<feature type="region of interest" description="Disordered" evidence="6">
    <location>
        <begin position="1"/>
        <end position="20"/>
    </location>
</feature>
<protein>
    <submittedName>
        <fullName evidence="8">Heme ABC transporter ATP-binding protein</fullName>
    </submittedName>
</protein>
<evidence type="ECO:0000256" key="5">
    <source>
        <dbReference type="ARBA" id="ARBA00037066"/>
    </source>
</evidence>
<accession>A0AAU8BPS9</accession>
<proteinExistence type="predicted"/>
<evidence type="ECO:0000313" key="8">
    <source>
        <dbReference type="EMBL" id="XCD18404.1"/>
    </source>
</evidence>
<sequence>MSLESHLVEDSLLESSHPGKNPVKNRLNDIAISARGLKMRFGNRVILDDVDIDLYSGQVTTLLGPNGAGKSTLLKLLCGETPSSFDIRYFGKPRTQWPAQRLSKHLALLPQHSTLSFPFLASEVVELGAIPLEICNHATQSLAKRYMGTADVEHLAKRLYPSLSGGEKQRVHLARVLTQLHQSGDQKILMLDEPTSALDLAHQHNTLAIARELADTQNAALVVVLHDLNLASQYSDRLIVLDNGKIVADDAPWQALTSDLIEEVYGYHSMVTKHPKHNFPLVLPQ</sequence>
<evidence type="ECO:0000256" key="3">
    <source>
        <dbReference type="ARBA" id="ARBA00022840"/>
    </source>
</evidence>
<dbReference type="InterPro" id="IPR027417">
    <property type="entry name" value="P-loop_NTPase"/>
</dbReference>
<keyword evidence="2" id="KW-0547">Nucleotide-binding</keyword>
<dbReference type="PANTHER" id="PTHR42794">
    <property type="entry name" value="HEMIN IMPORT ATP-BINDING PROTEIN HMUV"/>
    <property type="match status" value="1"/>
</dbReference>
<dbReference type="InterPro" id="IPR003439">
    <property type="entry name" value="ABC_transporter-like_ATP-bd"/>
</dbReference>
<dbReference type="InterPro" id="IPR003593">
    <property type="entry name" value="AAA+_ATPase"/>
</dbReference>
<dbReference type="RefSeq" id="WP_353499546.1">
    <property type="nucleotide sequence ID" value="NZ_CP115921.1"/>
</dbReference>
<dbReference type="AlphaFoldDB" id="A0AAU8BPS9"/>